<evidence type="ECO:0000313" key="2">
    <source>
        <dbReference type="EMBL" id="EQD68517.1"/>
    </source>
</evidence>
<dbReference type="InterPro" id="IPR050639">
    <property type="entry name" value="SSR_resolvase"/>
</dbReference>
<dbReference type="GO" id="GO:0000150">
    <property type="term" value="F:DNA strand exchange activity"/>
    <property type="evidence" value="ECO:0007669"/>
    <property type="project" value="InterPro"/>
</dbReference>
<evidence type="ECO:0000259" key="1">
    <source>
        <dbReference type="PROSITE" id="PS51737"/>
    </source>
</evidence>
<dbReference type="PROSITE" id="PS51737">
    <property type="entry name" value="RECOMBINASE_DNA_BIND"/>
    <property type="match status" value="1"/>
</dbReference>
<proteinExistence type="predicted"/>
<reference evidence="2" key="1">
    <citation type="submission" date="2013-08" db="EMBL/GenBank/DDBJ databases">
        <authorList>
            <person name="Mendez C."/>
            <person name="Richter M."/>
            <person name="Ferrer M."/>
            <person name="Sanchez J."/>
        </authorList>
    </citation>
    <scope>NUCLEOTIDE SEQUENCE</scope>
</reference>
<dbReference type="InterPro" id="IPR011109">
    <property type="entry name" value="DNA_bind_recombinase_dom"/>
</dbReference>
<dbReference type="PANTHER" id="PTHR30461:SF23">
    <property type="entry name" value="DNA RECOMBINASE-RELATED"/>
    <property type="match status" value="1"/>
</dbReference>
<comment type="caution">
    <text evidence="2">The sequence shown here is derived from an EMBL/GenBank/DDBJ whole genome shotgun (WGS) entry which is preliminary data.</text>
</comment>
<gene>
    <name evidence="2" type="ORF">B2A_00402</name>
</gene>
<accession>T1BFE9</accession>
<dbReference type="InterPro" id="IPR038109">
    <property type="entry name" value="DNA_bind_recomb_sf"/>
</dbReference>
<sequence>AELHFLSGRLQGAKRAAAERGELRFPLPVGLTYDDEGMTVIDPDVEVQTAVAEVFSLFRTGGSAYKVVSGFKGRKFPLRAYGGVWAGQLRWGRLTHSRVLGVLSNPSYAGTYVFGRYHSNRVVSPGGVISTKTVKLDRKDWPVVIYDHHQGYISWDD</sequence>
<organism evidence="2">
    <name type="scientific">mine drainage metagenome</name>
    <dbReference type="NCBI Taxonomy" id="410659"/>
    <lineage>
        <taxon>unclassified sequences</taxon>
        <taxon>metagenomes</taxon>
        <taxon>ecological metagenomes</taxon>
    </lineage>
</organism>
<dbReference type="Gene3D" id="3.90.1750.20">
    <property type="entry name" value="Putative Large Serine Recombinase, Chain B, Domain 2"/>
    <property type="match status" value="1"/>
</dbReference>
<dbReference type="GO" id="GO:0003677">
    <property type="term" value="F:DNA binding"/>
    <property type="evidence" value="ECO:0007669"/>
    <property type="project" value="InterPro"/>
</dbReference>
<reference evidence="2" key="2">
    <citation type="journal article" date="2014" name="ISME J.">
        <title>Microbial stratification in low pH oxic and suboxic macroscopic growths along an acid mine drainage.</title>
        <authorList>
            <person name="Mendez-Garcia C."/>
            <person name="Mesa V."/>
            <person name="Sprenger R.R."/>
            <person name="Richter M."/>
            <person name="Diez M.S."/>
            <person name="Solano J."/>
            <person name="Bargiela R."/>
            <person name="Golyshina O.V."/>
            <person name="Manteca A."/>
            <person name="Ramos J.L."/>
            <person name="Gallego J.R."/>
            <person name="Llorente I."/>
            <person name="Martins Dos Santos V.A."/>
            <person name="Jensen O.N."/>
            <person name="Pelaez A.I."/>
            <person name="Sanchez J."/>
            <person name="Ferrer M."/>
        </authorList>
    </citation>
    <scope>NUCLEOTIDE SEQUENCE</scope>
</reference>
<dbReference type="PANTHER" id="PTHR30461">
    <property type="entry name" value="DNA-INVERTASE FROM LAMBDOID PROPHAGE"/>
    <property type="match status" value="1"/>
</dbReference>
<name>T1BFE9_9ZZZZ</name>
<dbReference type="Pfam" id="PF07508">
    <property type="entry name" value="Recombinase"/>
    <property type="match status" value="1"/>
</dbReference>
<feature type="domain" description="Recombinase" evidence="1">
    <location>
        <begin position="28"/>
        <end position="157"/>
    </location>
</feature>
<protein>
    <submittedName>
        <fullName evidence="2">Resolvase domain-containing protein</fullName>
    </submittedName>
</protein>
<dbReference type="AlphaFoldDB" id="T1BFE9"/>
<dbReference type="EMBL" id="AUZZ01000315">
    <property type="protein sequence ID" value="EQD68517.1"/>
    <property type="molecule type" value="Genomic_DNA"/>
</dbReference>
<feature type="non-terminal residue" evidence="2">
    <location>
        <position position="1"/>
    </location>
</feature>
<feature type="non-terminal residue" evidence="2">
    <location>
        <position position="157"/>
    </location>
</feature>